<feature type="compositionally biased region" description="Polar residues" evidence="2">
    <location>
        <begin position="1"/>
        <end position="62"/>
    </location>
</feature>
<feature type="compositionally biased region" description="Basic and acidic residues" evidence="2">
    <location>
        <begin position="444"/>
        <end position="455"/>
    </location>
</feature>
<name>A0A9P6WKR0_9ASCO</name>
<gene>
    <name evidence="3" type="ORF">C6P40_001748</name>
</gene>
<dbReference type="OrthoDB" id="4087488at2759"/>
<evidence type="ECO:0000256" key="2">
    <source>
        <dbReference type="SAM" id="MobiDB-lite"/>
    </source>
</evidence>
<sequence>MSSFFSNISRKASTRFSTGSGIDGNQTTPNIDQQNQFLSKNNQSSSPRNDNKNRPTSIISNRSNKHDNKNNDNRIVSSNSIQTQTTSTNSIKSNLTEQTNITSIPSLSQTPLIKESSISSINPNINNSLNSKPILSKIKDANLLREIENLRISYRQQNFWKYHIIKIAPNEFYMTTNPDKRHRFIRNAPSYFVKLELPNDNENEKDKNKNKNIFKNLNQVDKGFRLIFTQQQVIGINGYDGNYQSFIIEKIPKSFGGNYKISCQYNEFQKDWNIQNNLNKENFKNSRNLNFQFINSNGKISKKNLTDDEKRKEKENDKEEKEKKLYDSNNNLILIDDYKMGDFLHVCCIKDKKKSLFIKNKIDGVKLAKTNSVYFLDTGFFKQRKWFDPIVAVFRPCNRDVKNKLTKSMLNHSKFNISDVSSNSKKLFSANKLNVDFSNINLHSKNDDNNNNEHDNDNEDEDDEFDYDNEDDEDEEMSENVIDLDNSTSSNYSKFYNAKDGLYNRHPKDDSPNDYKLGWLTIYEKGRYFEKIPNGGNWQMVVGMTFATGFEKIIDKYLKDLSDMENHV</sequence>
<feature type="compositionally biased region" description="Low complexity" evidence="2">
    <location>
        <begin position="77"/>
        <end position="91"/>
    </location>
</feature>
<comment type="caution">
    <text evidence="3">The sequence shown here is derived from an EMBL/GenBank/DDBJ whole genome shotgun (WGS) entry which is preliminary data.</text>
</comment>
<evidence type="ECO:0000313" key="4">
    <source>
        <dbReference type="Proteomes" id="UP000697127"/>
    </source>
</evidence>
<dbReference type="AlphaFoldDB" id="A0A9P6WKR0"/>
<dbReference type="Proteomes" id="UP000697127">
    <property type="component" value="Unassembled WGS sequence"/>
</dbReference>
<proteinExistence type="predicted"/>
<dbReference type="EMBL" id="PUHW01000205">
    <property type="protein sequence ID" value="KAG0687877.1"/>
    <property type="molecule type" value="Genomic_DNA"/>
</dbReference>
<evidence type="ECO:0000313" key="3">
    <source>
        <dbReference type="EMBL" id="KAG0687877.1"/>
    </source>
</evidence>
<feature type="region of interest" description="Disordered" evidence="2">
    <location>
        <begin position="1"/>
        <end position="94"/>
    </location>
</feature>
<organism evidence="3 4">
    <name type="scientific">Pichia californica</name>
    <dbReference type="NCBI Taxonomy" id="460514"/>
    <lineage>
        <taxon>Eukaryota</taxon>
        <taxon>Fungi</taxon>
        <taxon>Dikarya</taxon>
        <taxon>Ascomycota</taxon>
        <taxon>Saccharomycotina</taxon>
        <taxon>Pichiomycetes</taxon>
        <taxon>Pichiales</taxon>
        <taxon>Pichiaceae</taxon>
        <taxon>Pichia</taxon>
    </lineage>
</organism>
<keyword evidence="4" id="KW-1185">Reference proteome</keyword>
<protein>
    <submittedName>
        <fullName evidence="3">Uncharacterized protein</fullName>
    </submittedName>
</protein>
<feature type="compositionally biased region" description="Acidic residues" evidence="2">
    <location>
        <begin position="456"/>
        <end position="478"/>
    </location>
</feature>
<accession>A0A9P6WKR0</accession>
<keyword evidence="1" id="KW-0175">Coiled coil</keyword>
<reference evidence="3" key="1">
    <citation type="submission" date="2020-11" db="EMBL/GenBank/DDBJ databases">
        <title>Kefir isolates.</title>
        <authorList>
            <person name="Marcisauskas S."/>
            <person name="Kim Y."/>
            <person name="Blasche S."/>
        </authorList>
    </citation>
    <scope>NUCLEOTIDE SEQUENCE</scope>
    <source>
        <strain evidence="3">Olga-1</strain>
    </source>
</reference>
<evidence type="ECO:0000256" key="1">
    <source>
        <dbReference type="SAM" id="Coils"/>
    </source>
</evidence>
<feature type="coiled-coil region" evidence="1">
    <location>
        <begin position="302"/>
        <end position="331"/>
    </location>
</feature>
<feature type="region of interest" description="Disordered" evidence="2">
    <location>
        <begin position="442"/>
        <end position="481"/>
    </location>
</feature>